<protein>
    <submittedName>
        <fullName evidence="2">Uncharacterized protein</fullName>
    </submittedName>
</protein>
<feature type="region of interest" description="Disordered" evidence="1">
    <location>
        <begin position="83"/>
        <end position="103"/>
    </location>
</feature>
<proteinExistence type="predicted"/>
<comment type="caution">
    <text evidence="2">The sequence shown here is derived from an EMBL/GenBank/DDBJ whole genome shotgun (WGS) entry which is preliminary data.</text>
</comment>
<dbReference type="AlphaFoldDB" id="A0A2J7ZNJ6"/>
<feature type="region of interest" description="Disordered" evidence="1">
    <location>
        <begin position="1"/>
        <end position="36"/>
    </location>
</feature>
<accession>A0A2J7ZNJ6</accession>
<feature type="compositionally biased region" description="Basic and acidic residues" evidence="1">
    <location>
        <begin position="1"/>
        <end position="24"/>
    </location>
</feature>
<reference evidence="2 3" key="1">
    <citation type="journal article" date="2017" name="Mol. Biol. Evol.">
        <title>The 4-celled Tetrabaena socialis nuclear genome reveals the essential components for genetic control of cell number at the origin of multicellularity in the volvocine lineage.</title>
        <authorList>
            <person name="Featherston J."/>
            <person name="Arakaki Y."/>
            <person name="Hanschen E.R."/>
            <person name="Ferris P.J."/>
            <person name="Michod R.E."/>
            <person name="Olson B.J.S.C."/>
            <person name="Nozaki H."/>
            <person name="Durand P.M."/>
        </authorList>
    </citation>
    <scope>NUCLEOTIDE SEQUENCE [LARGE SCALE GENOMIC DNA]</scope>
    <source>
        <strain evidence="2 3">NIES-571</strain>
    </source>
</reference>
<dbReference type="EMBL" id="PGGS01000783">
    <property type="protein sequence ID" value="PNH01837.1"/>
    <property type="molecule type" value="Genomic_DNA"/>
</dbReference>
<keyword evidence="3" id="KW-1185">Reference proteome</keyword>
<feature type="compositionally biased region" description="Polar residues" evidence="1">
    <location>
        <begin position="94"/>
        <end position="103"/>
    </location>
</feature>
<name>A0A2J7ZNJ6_9CHLO</name>
<sequence length="103" mass="11624">MARAEKSQDEDVRAVLTDEDRPSESPEQALTELKKSLSLPEECAPYTEPFINLMELLARPAAEAHGDVWCWELSPPLRPLPTWPPPSVTPSGIHCSQTEMWRQ</sequence>
<gene>
    <name evidence="2" type="ORF">TSOC_012240</name>
</gene>
<evidence type="ECO:0000313" key="2">
    <source>
        <dbReference type="EMBL" id="PNH01837.1"/>
    </source>
</evidence>
<evidence type="ECO:0000256" key="1">
    <source>
        <dbReference type="SAM" id="MobiDB-lite"/>
    </source>
</evidence>
<dbReference type="Proteomes" id="UP000236333">
    <property type="component" value="Unassembled WGS sequence"/>
</dbReference>
<organism evidence="2 3">
    <name type="scientific">Tetrabaena socialis</name>
    <dbReference type="NCBI Taxonomy" id="47790"/>
    <lineage>
        <taxon>Eukaryota</taxon>
        <taxon>Viridiplantae</taxon>
        <taxon>Chlorophyta</taxon>
        <taxon>core chlorophytes</taxon>
        <taxon>Chlorophyceae</taxon>
        <taxon>CS clade</taxon>
        <taxon>Chlamydomonadales</taxon>
        <taxon>Tetrabaenaceae</taxon>
        <taxon>Tetrabaena</taxon>
    </lineage>
</organism>
<evidence type="ECO:0000313" key="3">
    <source>
        <dbReference type="Proteomes" id="UP000236333"/>
    </source>
</evidence>